<evidence type="ECO:0000256" key="4">
    <source>
        <dbReference type="ARBA" id="ARBA00022692"/>
    </source>
</evidence>
<dbReference type="Gene3D" id="1.10.630.10">
    <property type="entry name" value="Cytochrome P450"/>
    <property type="match status" value="1"/>
</dbReference>
<dbReference type="InterPro" id="IPR017972">
    <property type="entry name" value="Cyt_P450_CS"/>
</dbReference>
<keyword evidence="9 12" id="KW-0503">Monooxygenase</keyword>
<evidence type="ECO:0000256" key="13">
    <source>
        <dbReference type="SAM" id="Phobius"/>
    </source>
</evidence>
<dbReference type="PRINTS" id="PR00385">
    <property type="entry name" value="P450"/>
</dbReference>
<sequence>MAVNCAAVVAAVLVVVVVVVIVGWRVLNWVWLTPRKFEKQLREQGLKGNSYKLLSGDLKEMATMSKEAKAKPIGLSDDIVPHVMPFFHKSVIKHGQNFFAWLGPKPMVNIVDPEIIKEILSKYNQFQKPKGQTQLVRGLIAQDGEKWVKHRKIINPAFHVEKLKHMLPAFYLSCIEMIGKWEEIVSKEEGCCELDVWPYLQIVSADVISRTAFGSNYEEGRRIFELQKEQAELAMEASRSIYIPGSRFLPTKRNKRMKEIAKDVRASIKSIIDKKLAAMKVGETASNDDLLGILLESNNKEIEHHGNKNSGMSIEEVIEECYLFYFAGQETTANLLVWTMVLLSQHQLWQAKAREEVLQVFGNKKPDYNGLNHLKIVTMILNEVLRLYPPAAAVMARTIHEEMKVGEFTLPAGVFIQVPIMLVHHNLELWGDDAKEFKPERFSEGVSKVTKGQASFIPFGGGPRICIGQNFAMLEAKLIVAMILQRFSFALSTSYSHAPQIGITLRPQYGAHLVLQRL</sequence>
<dbReference type="Pfam" id="PF00067">
    <property type="entry name" value="p450"/>
    <property type="match status" value="1"/>
</dbReference>
<dbReference type="InterPro" id="IPR036396">
    <property type="entry name" value="Cyt_P450_sf"/>
</dbReference>
<evidence type="ECO:0000256" key="5">
    <source>
        <dbReference type="ARBA" id="ARBA00022723"/>
    </source>
</evidence>
<evidence type="ECO:0000256" key="8">
    <source>
        <dbReference type="ARBA" id="ARBA00023004"/>
    </source>
</evidence>
<dbReference type="PANTHER" id="PTHR24282:SF254">
    <property type="entry name" value="CYTOCHROME P450 CYP72A219-LIKE"/>
    <property type="match status" value="1"/>
</dbReference>
<keyword evidence="4 13" id="KW-0812">Transmembrane</keyword>
<dbReference type="InterPro" id="IPR050665">
    <property type="entry name" value="Cytochrome_P450_Monooxygen"/>
</dbReference>
<keyword evidence="10 13" id="KW-0472">Membrane</keyword>
<evidence type="ECO:0000256" key="1">
    <source>
        <dbReference type="ARBA" id="ARBA00004370"/>
    </source>
</evidence>
<comment type="similarity">
    <text evidence="2 12">Belongs to the cytochrome P450 family.</text>
</comment>
<evidence type="ECO:0000256" key="12">
    <source>
        <dbReference type="RuleBase" id="RU000461"/>
    </source>
</evidence>
<keyword evidence="7 12" id="KW-0560">Oxidoreductase</keyword>
<dbReference type="GO" id="GO:0016705">
    <property type="term" value="F:oxidoreductase activity, acting on paired donors, with incorporation or reduction of molecular oxygen"/>
    <property type="evidence" value="ECO:0007669"/>
    <property type="project" value="InterPro"/>
</dbReference>
<evidence type="ECO:0000313" key="14">
    <source>
        <dbReference type="EMBL" id="BAX04011.1"/>
    </source>
</evidence>
<comment type="cofactor">
    <cofactor evidence="11">
        <name>heme</name>
        <dbReference type="ChEBI" id="CHEBI:30413"/>
    </cofactor>
</comment>
<dbReference type="AlphaFoldDB" id="A0A1V1FRN6"/>
<dbReference type="InterPro" id="IPR001128">
    <property type="entry name" value="Cyt_P450"/>
</dbReference>
<dbReference type="SUPFAM" id="SSF48264">
    <property type="entry name" value="Cytochrome P450"/>
    <property type="match status" value="1"/>
</dbReference>
<feature type="transmembrane region" description="Helical" evidence="13">
    <location>
        <begin position="6"/>
        <end position="32"/>
    </location>
</feature>
<keyword evidence="5 11" id="KW-0479">Metal-binding</keyword>
<feature type="binding site" description="axial binding residue" evidence="11">
    <location>
        <position position="466"/>
    </location>
    <ligand>
        <name>heme</name>
        <dbReference type="ChEBI" id="CHEBI:30413"/>
    </ligand>
    <ligandPart>
        <name>Fe</name>
        <dbReference type="ChEBI" id="CHEBI:18248"/>
    </ligandPart>
</feature>
<keyword evidence="3 11" id="KW-0349">Heme</keyword>
<evidence type="ECO:0000256" key="7">
    <source>
        <dbReference type="ARBA" id="ARBA00023002"/>
    </source>
</evidence>
<proteinExistence type="evidence at transcript level"/>
<dbReference type="GO" id="GO:0016020">
    <property type="term" value="C:membrane"/>
    <property type="evidence" value="ECO:0007669"/>
    <property type="project" value="UniProtKB-SubCell"/>
</dbReference>
<dbReference type="EMBL" id="LC209203">
    <property type="protein sequence ID" value="BAX04011.1"/>
    <property type="molecule type" value="mRNA"/>
</dbReference>
<dbReference type="PANTHER" id="PTHR24282">
    <property type="entry name" value="CYTOCHROME P450 FAMILY MEMBER"/>
    <property type="match status" value="1"/>
</dbReference>
<keyword evidence="8 11" id="KW-0408">Iron</keyword>
<dbReference type="GO" id="GO:0020037">
    <property type="term" value="F:heme binding"/>
    <property type="evidence" value="ECO:0007669"/>
    <property type="project" value="InterPro"/>
</dbReference>
<dbReference type="GO" id="GO:0005506">
    <property type="term" value="F:iron ion binding"/>
    <property type="evidence" value="ECO:0007669"/>
    <property type="project" value="InterPro"/>
</dbReference>
<evidence type="ECO:0000256" key="10">
    <source>
        <dbReference type="ARBA" id="ARBA00023136"/>
    </source>
</evidence>
<dbReference type="InterPro" id="IPR002401">
    <property type="entry name" value="Cyt_P450_E_grp-I"/>
</dbReference>
<dbReference type="CDD" id="cd20642">
    <property type="entry name" value="CYP72"/>
    <property type="match status" value="1"/>
</dbReference>
<gene>
    <name evidence="14" type="primary">CYP72A555</name>
</gene>
<evidence type="ECO:0000256" key="2">
    <source>
        <dbReference type="ARBA" id="ARBA00010617"/>
    </source>
</evidence>
<dbReference type="PROSITE" id="PS00086">
    <property type="entry name" value="CYTOCHROME_P450"/>
    <property type="match status" value="1"/>
</dbReference>
<accession>A0A1V1FRN6</accession>
<evidence type="ECO:0000256" key="9">
    <source>
        <dbReference type="ARBA" id="ARBA00023033"/>
    </source>
</evidence>
<evidence type="ECO:0000256" key="11">
    <source>
        <dbReference type="PIRSR" id="PIRSR602401-1"/>
    </source>
</evidence>
<organism evidence="14">
    <name type="scientific">Platycodon grandiflorus</name>
    <name type="common">Balloon flower</name>
    <name type="synonym">Campanula grandiflora</name>
    <dbReference type="NCBI Taxonomy" id="94286"/>
    <lineage>
        <taxon>Eukaryota</taxon>
        <taxon>Viridiplantae</taxon>
        <taxon>Streptophyta</taxon>
        <taxon>Embryophyta</taxon>
        <taxon>Tracheophyta</taxon>
        <taxon>Spermatophyta</taxon>
        <taxon>Magnoliopsida</taxon>
        <taxon>eudicotyledons</taxon>
        <taxon>Gunneridae</taxon>
        <taxon>Pentapetalae</taxon>
        <taxon>asterids</taxon>
        <taxon>campanulids</taxon>
        <taxon>Asterales</taxon>
        <taxon>Campanulaceae</taxon>
        <taxon>Platycodon</taxon>
    </lineage>
</organism>
<reference evidence="14" key="1">
    <citation type="journal article" date="2017" name="Plant Cell Physiol.">
        <title>Cytochrome P450 monooxygenase CYP716A141 is a unique beta-amyrin C-16beta oxidase involved in triterpenoid saponin biosynthesis in Platycodon grandiflorus.</title>
        <authorList>
            <person name="Tamura K."/>
            <person name="Teranishi Y."/>
            <person name="Ueda S."/>
            <person name="Suzuki H."/>
            <person name="Kawano N."/>
            <person name="Yoshimatsu K."/>
            <person name="Saito K."/>
            <person name="Kawahara N."/>
            <person name="Muranaka T."/>
            <person name="Seki H."/>
        </authorList>
    </citation>
    <scope>NUCLEOTIDE SEQUENCE</scope>
</reference>
<keyword evidence="6 13" id="KW-1133">Transmembrane helix</keyword>
<dbReference type="FunFam" id="1.10.630.10:FF:000029">
    <property type="entry name" value="Cytochrome P450 734A1"/>
    <property type="match status" value="1"/>
</dbReference>
<protein>
    <submittedName>
        <fullName evidence="14">Cytochrome P450 72A555</fullName>
    </submittedName>
</protein>
<comment type="subcellular location">
    <subcellularLocation>
        <location evidence="1">Membrane</location>
    </subcellularLocation>
</comment>
<name>A0A1V1FRN6_PLAGD</name>
<evidence type="ECO:0000256" key="6">
    <source>
        <dbReference type="ARBA" id="ARBA00022989"/>
    </source>
</evidence>
<dbReference type="GO" id="GO:0004497">
    <property type="term" value="F:monooxygenase activity"/>
    <property type="evidence" value="ECO:0007669"/>
    <property type="project" value="UniProtKB-KW"/>
</dbReference>
<evidence type="ECO:0000256" key="3">
    <source>
        <dbReference type="ARBA" id="ARBA00022617"/>
    </source>
</evidence>
<dbReference type="PRINTS" id="PR00463">
    <property type="entry name" value="EP450I"/>
</dbReference>